<evidence type="ECO:0000313" key="1">
    <source>
        <dbReference type="EMBL" id="KAL3391947.1"/>
    </source>
</evidence>
<accession>A0ABD2WHE7</accession>
<organism evidence="1 2">
    <name type="scientific">Trichogramma kaykai</name>
    <dbReference type="NCBI Taxonomy" id="54128"/>
    <lineage>
        <taxon>Eukaryota</taxon>
        <taxon>Metazoa</taxon>
        <taxon>Ecdysozoa</taxon>
        <taxon>Arthropoda</taxon>
        <taxon>Hexapoda</taxon>
        <taxon>Insecta</taxon>
        <taxon>Pterygota</taxon>
        <taxon>Neoptera</taxon>
        <taxon>Endopterygota</taxon>
        <taxon>Hymenoptera</taxon>
        <taxon>Apocrita</taxon>
        <taxon>Proctotrupomorpha</taxon>
        <taxon>Chalcidoidea</taxon>
        <taxon>Trichogrammatidae</taxon>
        <taxon>Trichogramma</taxon>
    </lineage>
</organism>
<keyword evidence="2" id="KW-1185">Reference proteome</keyword>
<gene>
    <name evidence="1" type="ORF">TKK_013282</name>
</gene>
<sequence>MSVDKTLIDAEGVASKVDTWLAYPADLRHPPTILPLSKDKGYLVIEVKGNGRPFMTVALVQPNGQRQNLTHIGCVEYPVVSLANGLIGLCGLEYHDIAMQYEDIAMKCTQFKLGEEEINWFSIITVDTKQAIYNLPRGEGFLIGIAKMHHHEHFNADKYSLKIGLDGKAKQFVDPDMKCEDCKFNFDKFFQDDRGNYCLSTVCYGPKLQTKCFEPKEFKNITNYEIKAEGLYYYGGTRTLLIE</sequence>
<proteinExistence type="predicted"/>
<name>A0ABD2WHE7_9HYME</name>
<dbReference type="EMBL" id="JBJJXI010000107">
    <property type="protein sequence ID" value="KAL3391947.1"/>
    <property type="molecule type" value="Genomic_DNA"/>
</dbReference>
<evidence type="ECO:0000313" key="2">
    <source>
        <dbReference type="Proteomes" id="UP001627154"/>
    </source>
</evidence>
<protein>
    <submittedName>
        <fullName evidence="1">Uncharacterized protein</fullName>
    </submittedName>
</protein>
<reference evidence="1 2" key="1">
    <citation type="journal article" date="2024" name="bioRxiv">
        <title>A reference genome for Trichogramma kaykai: A tiny desert-dwelling parasitoid wasp with competing sex-ratio distorters.</title>
        <authorList>
            <person name="Culotta J."/>
            <person name="Lindsey A.R."/>
        </authorList>
    </citation>
    <scope>NUCLEOTIDE SEQUENCE [LARGE SCALE GENOMIC DNA]</scope>
    <source>
        <strain evidence="1 2">KSX58</strain>
    </source>
</reference>
<dbReference type="AlphaFoldDB" id="A0ABD2WHE7"/>
<comment type="caution">
    <text evidence="1">The sequence shown here is derived from an EMBL/GenBank/DDBJ whole genome shotgun (WGS) entry which is preliminary data.</text>
</comment>
<dbReference type="Proteomes" id="UP001627154">
    <property type="component" value="Unassembled WGS sequence"/>
</dbReference>